<accession>A0A3M8C9L3</accession>
<dbReference type="Proteomes" id="UP000281915">
    <property type="component" value="Unassembled WGS sequence"/>
</dbReference>
<proteinExistence type="predicted"/>
<dbReference type="RefSeq" id="WP_122915238.1">
    <property type="nucleotide sequence ID" value="NZ_RHHT01000062.1"/>
</dbReference>
<dbReference type="AlphaFoldDB" id="A0A3M8C9L3"/>
<dbReference type="EMBL" id="RHHT01000062">
    <property type="protein sequence ID" value="RNB72173.1"/>
    <property type="molecule type" value="Genomic_DNA"/>
</dbReference>
<sequence length="91" mass="10291">MSKEVRPKKKAPTDQWIYIGPNLSGGRLARHTVFRGSIPKYLDDLQKQPAFRDLLVPLERLSEAQSRVIQPGTAEYLAYQALSGKEKEHGN</sequence>
<protein>
    <submittedName>
        <fullName evidence="1">Uncharacterized protein</fullName>
    </submittedName>
</protein>
<evidence type="ECO:0000313" key="2">
    <source>
        <dbReference type="Proteomes" id="UP000281915"/>
    </source>
</evidence>
<evidence type="ECO:0000313" key="1">
    <source>
        <dbReference type="EMBL" id="RNB72173.1"/>
    </source>
</evidence>
<name>A0A3M8C9L3_9BACL</name>
<reference evidence="1 2" key="1">
    <citation type="submission" date="2018-10" db="EMBL/GenBank/DDBJ databases">
        <title>Phylogenomics of Brevibacillus.</title>
        <authorList>
            <person name="Dunlap C."/>
        </authorList>
    </citation>
    <scope>NUCLEOTIDE SEQUENCE [LARGE SCALE GENOMIC DNA]</scope>
    <source>
        <strain evidence="1 2">JCM 15085</strain>
    </source>
</reference>
<comment type="caution">
    <text evidence="1">The sequence shown here is derived from an EMBL/GenBank/DDBJ whole genome shotgun (WGS) entry which is preliminary data.</text>
</comment>
<gene>
    <name evidence="1" type="ORF">EDM58_21970</name>
</gene>
<organism evidence="1 2">
    <name type="scientific">Brevibacillus panacihumi</name>
    <dbReference type="NCBI Taxonomy" id="497735"/>
    <lineage>
        <taxon>Bacteria</taxon>
        <taxon>Bacillati</taxon>
        <taxon>Bacillota</taxon>
        <taxon>Bacilli</taxon>
        <taxon>Bacillales</taxon>
        <taxon>Paenibacillaceae</taxon>
        <taxon>Brevibacillus</taxon>
    </lineage>
</organism>